<feature type="region of interest" description="Disordered" evidence="1">
    <location>
        <begin position="453"/>
        <end position="543"/>
    </location>
</feature>
<feature type="non-terminal residue" evidence="2">
    <location>
        <position position="1"/>
    </location>
</feature>
<feature type="region of interest" description="Disordered" evidence="1">
    <location>
        <begin position="1"/>
        <end position="284"/>
    </location>
</feature>
<protein>
    <recommendedName>
        <fullName evidence="4">A-kinase anchor protein 200</fullName>
    </recommendedName>
</protein>
<evidence type="ECO:0000313" key="2">
    <source>
        <dbReference type="EMBL" id="CAH2076229.1"/>
    </source>
</evidence>
<feature type="region of interest" description="Disordered" evidence="1">
    <location>
        <begin position="556"/>
        <end position="609"/>
    </location>
</feature>
<name>A0ABN8J599_9NEOP</name>
<feature type="compositionally biased region" description="Polar residues" evidence="1">
    <location>
        <begin position="575"/>
        <end position="584"/>
    </location>
</feature>
<feature type="compositionally biased region" description="Basic and acidic residues" evidence="1">
    <location>
        <begin position="8"/>
        <end position="18"/>
    </location>
</feature>
<gene>
    <name evidence="2" type="ORF">IPOD504_LOCUS17190</name>
</gene>
<accession>A0ABN8J599</accession>
<feature type="compositionally biased region" description="Basic and acidic residues" evidence="1">
    <location>
        <begin position="511"/>
        <end position="534"/>
    </location>
</feature>
<feature type="region of interest" description="Disordered" evidence="1">
    <location>
        <begin position="389"/>
        <end position="439"/>
    </location>
</feature>
<feature type="compositionally biased region" description="Basic and acidic residues" evidence="1">
    <location>
        <begin position="226"/>
        <end position="235"/>
    </location>
</feature>
<organism evidence="2 3">
    <name type="scientific">Iphiclides podalirius</name>
    <name type="common">scarce swallowtail</name>
    <dbReference type="NCBI Taxonomy" id="110791"/>
    <lineage>
        <taxon>Eukaryota</taxon>
        <taxon>Metazoa</taxon>
        <taxon>Ecdysozoa</taxon>
        <taxon>Arthropoda</taxon>
        <taxon>Hexapoda</taxon>
        <taxon>Insecta</taxon>
        <taxon>Pterygota</taxon>
        <taxon>Neoptera</taxon>
        <taxon>Endopterygota</taxon>
        <taxon>Lepidoptera</taxon>
        <taxon>Glossata</taxon>
        <taxon>Ditrysia</taxon>
        <taxon>Papilionoidea</taxon>
        <taxon>Papilionidae</taxon>
        <taxon>Papilioninae</taxon>
        <taxon>Iphiclides</taxon>
    </lineage>
</organism>
<sequence>MGAKQSKRSVDISGKEAEGAGEVAAAGAGGEGRVEQLADADSLKPQLNGDAHIHEASDKEKQLDSGTPENEKDATTEKEGKEGDEGKEKETPAITNGESEQKEENGEAVATSEDAKKPKKEKVKKKWSLRSISFSRKEKPKQEKKAKEDDAKTPNGDQEKLAEEVAESTPENAINEVAEEAKSDTETKDDKTPETPVTEPITNGSNTPESPKTEPSPTTDEPLPESPKEHNRPEPKAALPEPEQLPVNGLSLEEPKVEAPEVVKCEESTIEKTSTETSVSVPAPEIPVTKEVCVEQMPMIEPSPPPLPANPPPSSVVSFAATTMAPELTDASLATTADITSTAAPIATIDTNTDIVDKDPTETNHIENDTVNAITDIPSKIKETVEEITAPALPTDPIQEPVDIPTSATDKEVNGSVDEADVVSNTNKEETTAPEPPLVVTAADNLGIPEIVINESQPTPELPSPKVIDAEPKKYDDDTFAAGDKETTTTDKKEPATGDITINGELNEIEESMKHAKISDEHEAQNECNGKMEEEASGTEEVPLPVDIVGDAIAVEATTPDDSTPPSLSEAMGSQGDQVSNDASESFPLPPSELCRSVGGSRPETPPLAVAPQDVLPVADKIADLIPEVPVVPELKTDMETANDVAVAN</sequence>
<feature type="compositionally biased region" description="Basic and acidic residues" evidence="1">
    <location>
        <begin position="179"/>
        <end position="193"/>
    </location>
</feature>
<evidence type="ECO:0000256" key="1">
    <source>
        <dbReference type="SAM" id="MobiDB-lite"/>
    </source>
</evidence>
<dbReference type="EMBL" id="OW152821">
    <property type="protein sequence ID" value="CAH2076229.1"/>
    <property type="molecule type" value="Genomic_DNA"/>
</dbReference>
<evidence type="ECO:0008006" key="4">
    <source>
        <dbReference type="Google" id="ProtNLM"/>
    </source>
</evidence>
<feature type="compositionally biased region" description="Basic and acidic residues" evidence="1">
    <location>
        <begin position="253"/>
        <end position="274"/>
    </location>
</feature>
<reference evidence="2" key="1">
    <citation type="submission" date="2022-03" db="EMBL/GenBank/DDBJ databases">
        <authorList>
            <person name="Martin H S."/>
        </authorList>
    </citation>
    <scope>NUCLEOTIDE SEQUENCE</scope>
</reference>
<keyword evidence="3" id="KW-1185">Reference proteome</keyword>
<feature type="compositionally biased region" description="Basic and acidic residues" evidence="1">
    <location>
        <begin position="468"/>
        <end position="496"/>
    </location>
</feature>
<feature type="compositionally biased region" description="Basic residues" evidence="1">
    <location>
        <begin position="117"/>
        <end position="128"/>
    </location>
</feature>
<dbReference type="Proteomes" id="UP000837857">
    <property type="component" value="Chromosome 9"/>
</dbReference>
<feature type="compositionally biased region" description="Basic and acidic residues" evidence="1">
    <location>
        <begin position="135"/>
        <end position="163"/>
    </location>
</feature>
<evidence type="ECO:0000313" key="3">
    <source>
        <dbReference type="Proteomes" id="UP000837857"/>
    </source>
</evidence>
<feature type="compositionally biased region" description="Low complexity" evidence="1">
    <location>
        <begin position="205"/>
        <end position="221"/>
    </location>
</feature>
<proteinExistence type="predicted"/>
<feature type="compositionally biased region" description="Basic and acidic residues" evidence="1">
    <location>
        <begin position="51"/>
        <end position="91"/>
    </location>
</feature>